<feature type="transmembrane region" description="Helical" evidence="2">
    <location>
        <begin position="117"/>
        <end position="137"/>
    </location>
</feature>
<dbReference type="Proteomes" id="UP001221898">
    <property type="component" value="Unassembled WGS sequence"/>
</dbReference>
<dbReference type="AlphaFoldDB" id="A0AAD7STF4"/>
<accession>A0AAD7STF4</accession>
<reference evidence="3" key="1">
    <citation type="journal article" date="2023" name="Science">
        <title>Genome structures resolve the early diversification of teleost fishes.</title>
        <authorList>
            <person name="Parey E."/>
            <person name="Louis A."/>
            <person name="Montfort J."/>
            <person name="Bouchez O."/>
            <person name="Roques C."/>
            <person name="Iampietro C."/>
            <person name="Lluch J."/>
            <person name="Castinel A."/>
            <person name="Donnadieu C."/>
            <person name="Desvignes T."/>
            <person name="Floi Bucao C."/>
            <person name="Jouanno E."/>
            <person name="Wen M."/>
            <person name="Mejri S."/>
            <person name="Dirks R."/>
            <person name="Jansen H."/>
            <person name="Henkel C."/>
            <person name="Chen W.J."/>
            <person name="Zahm M."/>
            <person name="Cabau C."/>
            <person name="Klopp C."/>
            <person name="Thompson A.W."/>
            <person name="Robinson-Rechavi M."/>
            <person name="Braasch I."/>
            <person name="Lecointre G."/>
            <person name="Bobe J."/>
            <person name="Postlethwait J.H."/>
            <person name="Berthelot C."/>
            <person name="Roest Crollius H."/>
            <person name="Guiguen Y."/>
        </authorList>
    </citation>
    <scope>NUCLEOTIDE SEQUENCE</scope>
    <source>
        <strain evidence="3">NC1722</strain>
    </source>
</reference>
<keyword evidence="2" id="KW-0472">Membrane</keyword>
<organism evidence="3 4">
    <name type="scientific">Aldrovandia affinis</name>
    <dbReference type="NCBI Taxonomy" id="143900"/>
    <lineage>
        <taxon>Eukaryota</taxon>
        <taxon>Metazoa</taxon>
        <taxon>Chordata</taxon>
        <taxon>Craniata</taxon>
        <taxon>Vertebrata</taxon>
        <taxon>Euteleostomi</taxon>
        <taxon>Actinopterygii</taxon>
        <taxon>Neopterygii</taxon>
        <taxon>Teleostei</taxon>
        <taxon>Notacanthiformes</taxon>
        <taxon>Halosauridae</taxon>
        <taxon>Aldrovandia</taxon>
    </lineage>
</organism>
<feature type="region of interest" description="Disordered" evidence="1">
    <location>
        <begin position="87"/>
        <end position="106"/>
    </location>
</feature>
<protein>
    <submittedName>
        <fullName evidence="3">Uncharacterized protein</fullName>
    </submittedName>
</protein>
<comment type="caution">
    <text evidence="3">The sequence shown here is derived from an EMBL/GenBank/DDBJ whole genome shotgun (WGS) entry which is preliminary data.</text>
</comment>
<feature type="non-terminal residue" evidence="3">
    <location>
        <position position="1"/>
    </location>
</feature>
<name>A0AAD7STF4_9TELE</name>
<keyword evidence="2" id="KW-1133">Transmembrane helix</keyword>
<sequence>STAPTRLPANTSSGRSENVCAANCSDGSWLSGETSTAPPRWANPTCKQLPREDGGLKSRMIHPAAVPDWREQRSRLPYKSWNGECRRRRAKEGKTQQPCSKAHGAEGQPLNCLIKPYGLFPLFLVFLWMSLFCAAPPTSGNP</sequence>
<proteinExistence type="predicted"/>
<evidence type="ECO:0000313" key="4">
    <source>
        <dbReference type="Proteomes" id="UP001221898"/>
    </source>
</evidence>
<evidence type="ECO:0000256" key="2">
    <source>
        <dbReference type="SAM" id="Phobius"/>
    </source>
</evidence>
<dbReference type="EMBL" id="JAINUG010000034">
    <property type="protein sequence ID" value="KAJ8408527.1"/>
    <property type="molecule type" value="Genomic_DNA"/>
</dbReference>
<evidence type="ECO:0000256" key="1">
    <source>
        <dbReference type="SAM" id="MobiDB-lite"/>
    </source>
</evidence>
<gene>
    <name evidence="3" type="ORF">AAFF_G00251620</name>
</gene>
<evidence type="ECO:0000313" key="3">
    <source>
        <dbReference type="EMBL" id="KAJ8408527.1"/>
    </source>
</evidence>
<keyword evidence="4" id="KW-1185">Reference proteome</keyword>
<keyword evidence="2" id="KW-0812">Transmembrane</keyword>